<gene>
    <name evidence="7" type="ORF">SAMN05518684_103175</name>
</gene>
<feature type="transmembrane region" description="Helical" evidence="6">
    <location>
        <begin position="40"/>
        <end position="62"/>
    </location>
</feature>
<dbReference type="RefSeq" id="WP_093048005.1">
    <property type="nucleotide sequence ID" value="NZ_FOGT01000003.1"/>
</dbReference>
<dbReference type="Proteomes" id="UP000198571">
    <property type="component" value="Unassembled WGS sequence"/>
</dbReference>
<dbReference type="Pfam" id="PF01594">
    <property type="entry name" value="AI-2E_transport"/>
    <property type="match status" value="1"/>
</dbReference>
<organism evidence="7 8">
    <name type="scientific">Salipaludibacillus aurantiacus</name>
    <dbReference type="NCBI Taxonomy" id="1601833"/>
    <lineage>
        <taxon>Bacteria</taxon>
        <taxon>Bacillati</taxon>
        <taxon>Bacillota</taxon>
        <taxon>Bacilli</taxon>
        <taxon>Bacillales</taxon>
        <taxon>Bacillaceae</taxon>
    </lineage>
</organism>
<dbReference type="EMBL" id="FOGT01000003">
    <property type="protein sequence ID" value="SER72569.1"/>
    <property type="molecule type" value="Genomic_DNA"/>
</dbReference>
<dbReference type="STRING" id="1601833.SAMN05518684_103175"/>
<keyword evidence="4 6" id="KW-1133">Transmembrane helix</keyword>
<dbReference type="PANTHER" id="PTHR21716">
    <property type="entry name" value="TRANSMEMBRANE PROTEIN"/>
    <property type="match status" value="1"/>
</dbReference>
<evidence type="ECO:0000313" key="8">
    <source>
        <dbReference type="Proteomes" id="UP000198571"/>
    </source>
</evidence>
<feature type="transmembrane region" description="Helical" evidence="6">
    <location>
        <begin position="245"/>
        <end position="273"/>
    </location>
</feature>
<proteinExistence type="inferred from homology"/>
<feature type="transmembrane region" description="Helical" evidence="6">
    <location>
        <begin position="280"/>
        <end position="303"/>
    </location>
</feature>
<comment type="similarity">
    <text evidence="2">Belongs to the autoinducer-2 exporter (AI-2E) (TC 2.A.86) family.</text>
</comment>
<sequence>MKDNEEMKRWIYRLIIVLLIGLILAGTLLFLQYTGPFFRLFFKVLTPFLFAGFIIYLLHPVVEKLEKGNIPRSLSIFIIFSLFLVLTVAGLLKASPYIIEEGRELLTQLPELAGTYREFTVEFTNQAAFLPDTFQQRMDNWISRGEGWIAGALEELGAVMVSLLDWALLLIVIPFIVFYGLKDFPLLKNTSWYLTPKKMRRNGKQLIMEVDHTLGSYIRGQLIVCIVVGLLAWGAFWVIDMPYGTLLAIFIGVTNIIPYFGPILGAVPVILLALTESFQLVLLGIAAVFIIQIVEGNILAPVIVGKSIHTHPLLIIFALVIGNEMGGIIGLILAVPVLAVLKVLLLHSRKIVRERRGIYD</sequence>
<dbReference type="GO" id="GO:0055085">
    <property type="term" value="P:transmembrane transport"/>
    <property type="evidence" value="ECO:0007669"/>
    <property type="project" value="TreeGrafter"/>
</dbReference>
<evidence type="ECO:0000256" key="5">
    <source>
        <dbReference type="ARBA" id="ARBA00023136"/>
    </source>
</evidence>
<evidence type="ECO:0000313" key="7">
    <source>
        <dbReference type="EMBL" id="SER72569.1"/>
    </source>
</evidence>
<feature type="transmembrane region" description="Helical" evidence="6">
    <location>
        <begin position="163"/>
        <end position="181"/>
    </location>
</feature>
<keyword evidence="3 6" id="KW-0812">Transmembrane</keyword>
<dbReference type="OrthoDB" id="9793390at2"/>
<evidence type="ECO:0000256" key="2">
    <source>
        <dbReference type="ARBA" id="ARBA00009773"/>
    </source>
</evidence>
<feature type="transmembrane region" description="Helical" evidence="6">
    <location>
        <begin position="74"/>
        <end position="99"/>
    </location>
</feature>
<accession>A0A1H9RKU3</accession>
<name>A0A1H9RKU3_9BACI</name>
<comment type="subcellular location">
    <subcellularLocation>
        <location evidence="1">Membrane</location>
        <topology evidence="1">Multi-pass membrane protein</topology>
    </subcellularLocation>
</comment>
<feature type="transmembrane region" description="Helical" evidence="6">
    <location>
        <begin position="222"/>
        <end position="239"/>
    </location>
</feature>
<reference evidence="8" key="1">
    <citation type="submission" date="2016-10" db="EMBL/GenBank/DDBJ databases">
        <authorList>
            <person name="Varghese N."/>
            <person name="Submissions S."/>
        </authorList>
    </citation>
    <scope>NUCLEOTIDE SEQUENCE [LARGE SCALE GENOMIC DNA]</scope>
    <source>
        <strain evidence="8">S9</strain>
    </source>
</reference>
<keyword evidence="5 6" id="KW-0472">Membrane</keyword>
<evidence type="ECO:0000256" key="6">
    <source>
        <dbReference type="SAM" id="Phobius"/>
    </source>
</evidence>
<feature type="transmembrane region" description="Helical" evidence="6">
    <location>
        <begin position="12"/>
        <end position="34"/>
    </location>
</feature>
<evidence type="ECO:0000256" key="1">
    <source>
        <dbReference type="ARBA" id="ARBA00004141"/>
    </source>
</evidence>
<evidence type="ECO:0000256" key="4">
    <source>
        <dbReference type="ARBA" id="ARBA00022989"/>
    </source>
</evidence>
<dbReference type="PANTHER" id="PTHR21716:SF15">
    <property type="entry name" value="TRANSPORT PROTEIN YRRI-RELATED"/>
    <property type="match status" value="1"/>
</dbReference>
<keyword evidence="8" id="KW-1185">Reference proteome</keyword>
<feature type="transmembrane region" description="Helical" evidence="6">
    <location>
        <begin position="315"/>
        <end position="346"/>
    </location>
</feature>
<dbReference type="GO" id="GO:0016020">
    <property type="term" value="C:membrane"/>
    <property type="evidence" value="ECO:0007669"/>
    <property type="project" value="UniProtKB-SubCell"/>
</dbReference>
<protein>
    <submittedName>
        <fullName evidence="7">Predicted PurR-regulated permease PerM</fullName>
    </submittedName>
</protein>
<evidence type="ECO:0000256" key="3">
    <source>
        <dbReference type="ARBA" id="ARBA00022692"/>
    </source>
</evidence>
<dbReference type="AlphaFoldDB" id="A0A1H9RKU3"/>
<dbReference type="InterPro" id="IPR002549">
    <property type="entry name" value="AI-2E-like"/>
</dbReference>